<dbReference type="EMBL" id="JANHOG010000030">
    <property type="protein sequence ID" value="KAJ3559369.1"/>
    <property type="molecule type" value="Genomic_DNA"/>
</dbReference>
<gene>
    <name evidence="1" type="ORF">NM688_g388</name>
</gene>
<keyword evidence="2" id="KW-1185">Reference proteome</keyword>
<comment type="caution">
    <text evidence="1">The sequence shown here is derived from an EMBL/GenBank/DDBJ whole genome shotgun (WGS) entry which is preliminary data.</text>
</comment>
<reference evidence="1" key="1">
    <citation type="submission" date="2022-07" db="EMBL/GenBank/DDBJ databases">
        <title>Genome Sequence of Phlebia brevispora.</title>
        <authorList>
            <person name="Buettner E."/>
        </authorList>
    </citation>
    <scope>NUCLEOTIDE SEQUENCE</scope>
    <source>
        <strain evidence="1">MPL23</strain>
    </source>
</reference>
<protein>
    <submittedName>
        <fullName evidence="1">Uncharacterized protein</fullName>
    </submittedName>
</protein>
<evidence type="ECO:0000313" key="2">
    <source>
        <dbReference type="Proteomes" id="UP001148662"/>
    </source>
</evidence>
<name>A0ACC1TE51_9APHY</name>
<proteinExistence type="predicted"/>
<accession>A0ACC1TE51</accession>
<organism evidence="1 2">
    <name type="scientific">Phlebia brevispora</name>
    <dbReference type="NCBI Taxonomy" id="194682"/>
    <lineage>
        <taxon>Eukaryota</taxon>
        <taxon>Fungi</taxon>
        <taxon>Dikarya</taxon>
        <taxon>Basidiomycota</taxon>
        <taxon>Agaricomycotina</taxon>
        <taxon>Agaricomycetes</taxon>
        <taxon>Polyporales</taxon>
        <taxon>Meruliaceae</taxon>
        <taxon>Phlebia</taxon>
    </lineage>
</organism>
<sequence length="585" mass="66058">MARRDKSPPPVYECRPPEWLPKSHNSADLGYVGFFPPRPDQEEEILTETNVKNGITQGYSVPIETYSAQDSVHNQLGLDETLSELEELMNQVFSRRASNIPAVPVSSFKLPSRVTLNDSRRRQWFADLANTQVPLHKLGKSVPHGAKGHDLLDLLHQHDVAVPRAVWFLRVFGANETTGLRNKPTYNPTQYSVEWANVVTGYIRKQLTDIALPMAPRPGLNIKVTFKGVLADQDSREKWLNRFTYCLKLLRAFYSEGLVDNRTFLAWLVQQTSTCNLAQLGFVARLADEYLDGMLVCRALTRPFAEACLHRLSEVNAFMSDHLTSLITTLKTLIMRTFLASSDAFVSPRMWMQYSGLFQELISERLGNDAAEDKSQNEDRLAQTFSSHSEDVRRRNEAMLFRNLPARIRGTLSSALADIKKLLNAFSGNSDIDSISYFDACLDDPACFARKLDILLTWSVTPLQFGDHRGYVAATLLQSYSDRAEERAIRRGRDPPEDVIQDHLFEWLDSSKAAGDATTLPNVAVLYGQLLKRGIFSYPQYIQRLIARGEQGLLVTEVRAMMGLLGLLRLMGSFARMYLHATETS</sequence>
<evidence type="ECO:0000313" key="1">
    <source>
        <dbReference type="EMBL" id="KAJ3559369.1"/>
    </source>
</evidence>
<dbReference type="Proteomes" id="UP001148662">
    <property type="component" value="Unassembled WGS sequence"/>
</dbReference>